<accession>A0ABU3PND9</accession>
<gene>
    <name evidence="1" type="ORF">P8T80_07900</name>
</gene>
<dbReference type="RefSeq" id="WP_315649893.1">
    <property type="nucleotide sequence ID" value="NZ_JARUHM010000010.1"/>
</dbReference>
<proteinExistence type="predicted"/>
<comment type="caution">
    <text evidence="1">The sequence shown here is derived from an EMBL/GenBank/DDBJ whole genome shotgun (WGS) entry which is preliminary data.</text>
</comment>
<dbReference type="Proteomes" id="UP001265983">
    <property type="component" value="Unassembled WGS sequence"/>
</dbReference>
<dbReference type="EMBL" id="JARUHM010000010">
    <property type="protein sequence ID" value="MDT9411300.1"/>
    <property type="molecule type" value="Genomic_DNA"/>
</dbReference>
<evidence type="ECO:0000313" key="1">
    <source>
        <dbReference type="EMBL" id="MDT9411300.1"/>
    </source>
</evidence>
<reference evidence="1 2" key="1">
    <citation type="submission" date="2023-03" db="EMBL/GenBank/DDBJ databases">
        <title>Whole genome sequence of the first Corynebacterium rouxii strains isolated in Brazil: a recent member of Corynebacterium diphtheriae complex.</title>
        <authorList>
            <person name="Vieira V."/>
            <person name="Ramos J.N."/>
            <person name="Araujo M.R.B."/>
            <person name="Baio P.V."/>
            <person name="Sant'Anna L.O."/>
            <person name="Veras J.F.C."/>
            <person name="Vieira E.M.D."/>
            <person name="Sousa M.A.B."/>
            <person name="Camargo C.H."/>
            <person name="Sacchi C.T."/>
            <person name="Campos K.R."/>
            <person name="Santos M.B.N."/>
            <person name="Bokermann S."/>
            <person name="Alvim L.B."/>
            <person name="Santos L.S."/>
            <person name="Mattos-Guaraldi A.L."/>
        </authorList>
    </citation>
    <scope>NUCLEOTIDE SEQUENCE [LARGE SCALE GENOMIC DNA]</scope>
    <source>
        <strain evidence="1 2">70862</strain>
    </source>
</reference>
<sequence length="371" mass="40659">MPKISDIKKVRVGDKRVKRIWYEGKIIWPTTNPHLVRWRGLISTLWYTKPRDRQILSLTGGQTSGHLTLPTISEKWWNTGVIWAVMEENSSVTIQQGTRAAFTLSRAGSTITVKSTSEKGLLMEASTTCPATGTVLVKADADTQWYGYWIQVQAFDQTTGKALDPKDVGNGGGFKKGETLFTTGDVYADYSGVHYLYVGIGTRAWNLFELTEAQVIQNNIAIEIIQQPGSGKWEARDLFPIDLMDVWIISGGTNGTNGSSSYDGDRGKEGKGIKLPASIFSGTLTVDDHNTSPPYPTVFSSGGKEYVSETGVPIGVWHDFNRKQLLFPSTGVYPRGRIGLGGSAGEKNDEYQFRKGGAGEIGGLVALYKWT</sequence>
<evidence type="ECO:0008006" key="3">
    <source>
        <dbReference type="Google" id="ProtNLM"/>
    </source>
</evidence>
<keyword evidence="2" id="KW-1185">Reference proteome</keyword>
<evidence type="ECO:0000313" key="2">
    <source>
        <dbReference type="Proteomes" id="UP001265983"/>
    </source>
</evidence>
<organism evidence="1 2">
    <name type="scientific">Corynebacterium rouxii</name>
    <dbReference type="NCBI Taxonomy" id="2719119"/>
    <lineage>
        <taxon>Bacteria</taxon>
        <taxon>Bacillati</taxon>
        <taxon>Actinomycetota</taxon>
        <taxon>Actinomycetes</taxon>
        <taxon>Mycobacteriales</taxon>
        <taxon>Corynebacteriaceae</taxon>
        <taxon>Corynebacterium</taxon>
    </lineage>
</organism>
<name>A0ABU3PND9_9CORY</name>
<protein>
    <recommendedName>
        <fullName evidence="3">Phage tail protein</fullName>
    </recommendedName>
</protein>